<evidence type="ECO:0000256" key="1">
    <source>
        <dbReference type="SAM" id="MobiDB-lite"/>
    </source>
</evidence>
<organism evidence="2 3">
    <name type="scientific">Notothenia coriiceps</name>
    <name type="common">black rockcod</name>
    <dbReference type="NCBI Taxonomy" id="8208"/>
    <lineage>
        <taxon>Eukaryota</taxon>
        <taxon>Metazoa</taxon>
        <taxon>Chordata</taxon>
        <taxon>Craniata</taxon>
        <taxon>Vertebrata</taxon>
        <taxon>Euteleostomi</taxon>
        <taxon>Actinopterygii</taxon>
        <taxon>Neopterygii</taxon>
        <taxon>Teleostei</taxon>
        <taxon>Neoteleostei</taxon>
        <taxon>Acanthomorphata</taxon>
        <taxon>Eupercaria</taxon>
        <taxon>Perciformes</taxon>
        <taxon>Notothenioidei</taxon>
        <taxon>Nototheniidae</taxon>
        <taxon>Notothenia</taxon>
    </lineage>
</organism>
<dbReference type="AlphaFoldDB" id="A0A6I9Q2N5"/>
<feature type="region of interest" description="Disordered" evidence="1">
    <location>
        <begin position="1"/>
        <end position="228"/>
    </location>
</feature>
<dbReference type="KEGG" id="ncc:104967328"/>
<sequence length="483" mass="54272">MKENERLVKKEKERRERRKKAEEKRREEEEERRRERLLKEPQEKEAEMKKKREEEEKRLREEKEKMRIKEEEDRTNKEVEQKKEEMEMRRKKEEEDKRRKEANKSDEDKQKMKTPSLPLPQLNTDLLPPSLTHLPTVAPKDGPQTPLPAPLLPPPETTSCTSEQRSYQTLLQSQDRGMTLQSVNKSSSASNERLGQPSLLKEGSLPKTVGPEKKISATCPPRGPTFQDKPFTLEVLTLVPAPQRRSDAETPVWKSLEGRNEKDIPEKCSVNEGTKTLCRGSQKQDAAEVDTAVKQEPQPITTKDSETPHIVPTPAEPGAPPNKEQPKEPGGPSMEPETSTEVSPKPAFEHTALALESLLPSKPEPELRQEQVLQPGKPQQEGADEGKPSEAVTGGQESLIDNKEPVCEAEKQLWAAVEETTAERGTESSENTEEKDEKKEEEGGVIGGAQKCAHTEADVCVAEQQKEAPAGFMSAVVGVFYRG</sequence>
<feature type="compositionally biased region" description="Basic and acidic residues" evidence="1">
    <location>
        <begin position="256"/>
        <end position="266"/>
    </location>
</feature>
<dbReference type="OrthoDB" id="10629856at2759"/>
<feature type="compositionally biased region" description="Basic and acidic residues" evidence="1">
    <location>
        <begin position="400"/>
        <end position="411"/>
    </location>
</feature>
<dbReference type="Proteomes" id="UP000504611">
    <property type="component" value="Unplaced"/>
</dbReference>
<accession>A0A6I9Q2N5</accession>
<feature type="compositionally biased region" description="Basic and acidic residues" evidence="1">
    <location>
        <begin position="1"/>
        <end position="111"/>
    </location>
</feature>
<feature type="region of interest" description="Disordered" evidence="1">
    <location>
        <begin position="242"/>
        <end position="449"/>
    </location>
</feature>
<dbReference type="GeneID" id="104967328"/>
<protein>
    <submittedName>
        <fullName evidence="3">Myosin-M heavy chain-like</fullName>
    </submittedName>
</protein>
<feature type="compositionally biased region" description="Pro residues" evidence="1">
    <location>
        <begin position="145"/>
        <end position="156"/>
    </location>
</feature>
<evidence type="ECO:0000313" key="2">
    <source>
        <dbReference type="Proteomes" id="UP000504611"/>
    </source>
</evidence>
<dbReference type="RefSeq" id="XP_010795040.1">
    <property type="nucleotide sequence ID" value="XM_010796738.1"/>
</dbReference>
<keyword evidence="2" id="KW-1185">Reference proteome</keyword>
<evidence type="ECO:0000313" key="3">
    <source>
        <dbReference type="RefSeq" id="XP_010795040.1"/>
    </source>
</evidence>
<reference evidence="3" key="1">
    <citation type="submission" date="2025-08" db="UniProtKB">
        <authorList>
            <consortium name="RefSeq"/>
        </authorList>
    </citation>
    <scope>IDENTIFICATION</scope>
    <source>
        <tissue evidence="3">Muscle</tissue>
    </source>
</reference>
<gene>
    <name evidence="3" type="primary">LOC104967328</name>
</gene>
<name>A0A6I9Q2N5_9TELE</name>
<feature type="compositionally biased region" description="Polar residues" evidence="1">
    <location>
        <begin position="271"/>
        <end position="284"/>
    </location>
</feature>
<proteinExistence type="predicted"/>
<feature type="compositionally biased region" description="Polar residues" evidence="1">
    <location>
        <begin position="159"/>
        <end position="193"/>
    </location>
</feature>